<evidence type="ECO:0000313" key="3">
    <source>
        <dbReference type="Proteomes" id="UP000257032"/>
    </source>
</evidence>
<dbReference type="Proteomes" id="UP000257032">
    <property type="component" value="Unassembled WGS sequence"/>
</dbReference>
<dbReference type="AlphaFoldDB" id="A0A3D8VN91"/>
<keyword evidence="2" id="KW-0808">Transferase</keyword>
<evidence type="ECO:0000313" key="2">
    <source>
        <dbReference type="EMBL" id="RDY70805.1"/>
    </source>
</evidence>
<keyword evidence="1" id="KW-0812">Transmembrane</keyword>
<gene>
    <name evidence="2" type="ORF">DXT76_11320</name>
</gene>
<dbReference type="EMBL" id="QTLC01000041">
    <property type="protein sequence ID" value="RDY70805.1"/>
    <property type="molecule type" value="Genomic_DNA"/>
</dbReference>
<keyword evidence="1" id="KW-1133">Transmembrane helix</keyword>
<dbReference type="GO" id="GO:0016740">
    <property type="term" value="F:transferase activity"/>
    <property type="evidence" value="ECO:0007669"/>
    <property type="project" value="UniProtKB-KW"/>
</dbReference>
<comment type="caution">
    <text evidence="2">The sequence shown here is derived from an EMBL/GenBank/DDBJ whole genome shotgun (WGS) entry which is preliminary data.</text>
</comment>
<keyword evidence="1" id="KW-0472">Membrane</keyword>
<reference evidence="2 3" key="1">
    <citation type="submission" date="2018-08" db="EMBL/GenBank/DDBJ databases">
        <title>Genome sequence of strict halophilic Halobacillus trueperi SS1 isolated from Lunsu, a salty water body of North West Himalayas.</title>
        <authorList>
            <person name="Gupta S."/>
            <person name="Sharma P."/>
            <person name="Dev K."/>
            <person name="Baumler D."/>
            <person name="Sourirajan A."/>
        </authorList>
    </citation>
    <scope>NUCLEOTIDE SEQUENCE [LARGE SCALE GENOMIC DNA]</scope>
    <source>
        <strain evidence="2 3">SS1</strain>
    </source>
</reference>
<evidence type="ECO:0000256" key="1">
    <source>
        <dbReference type="SAM" id="Phobius"/>
    </source>
</evidence>
<organism evidence="2 3">
    <name type="scientific">Halobacillus trueperi</name>
    <dbReference type="NCBI Taxonomy" id="156205"/>
    <lineage>
        <taxon>Bacteria</taxon>
        <taxon>Bacillati</taxon>
        <taxon>Bacillota</taxon>
        <taxon>Bacilli</taxon>
        <taxon>Bacillales</taxon>
        <taxon>Bacillaceae</taxon>
        <taxon>Halobacillus</taxon>
    </lineage>
</organism>
<feature type="transmembrane region" description="Helical" evidence="1">
    <location>
        <begin position="55"/>
        <end position="75"/>
    </location>
</feature>
<accession>A0A3D8VN91</accession>
<proteinExistence type="predicted"/>
<protein>
    <submittedName>
        <fullName evidence="2">Glycosyl transferase</fullName>
    </submittedName>
</protein>
<sequence>RFRPDDDLALGQKIKAAGFRQKLVTAKQLLSVEWYPDFKSALQGFEKNAFAGLNYSVSLSLFAVFVCSFSVILPFKLLARLTSFCYFVYMV</sequence>
<feature type="non-terminal residue" evidence="2">
    <location>
        <position position="1"/>
    </location>
</feature>
<name>A0A3D8VN91_9BACI</name>